<evidence type="ECO:0008006" key="3">
    <source>
        <dbReference type="Google" id="ProtNLM"/>
    </source>
</evidence>
<dbReference type="InterPro" id="IPR007710">
    <property type="entry name" value="Nucleoside_deoxyribTrfase"/>
</dbReference>
<dbReference type="PANTHER" id="PTHR15364">
    <property type="entry name" value="2'-DEOXYNUCLEOSIDE 5'-PHOSPHATE N-HYDROLASE 1"/>
    <property type="match status" value="1"/>
</dbReference>
<proteinExistence type="predicted"/>
<name>A0A1G2B7K5_9BACT</name>
<organism evidence="1 2">
    <name type="scientific">Candidatus Kerfeldbacteria bacterium RIFCSPLOWO2_01_FULL_48_11</name>
    <dbReference type="NCBI Taxonomy" id="1798543"/>
    <lineage>
        <taxon>Bacteria</taxon>
        <taxon>Candidatus Kerfeldiibacteriota</taxon>
    </lineage>
</organism>
<evidence type="ECO:0000313" key="1">
    <source>
        <dbReference type="EMBL" id="OGY84686.1"/>
    </source>
</evidence>
<dbReference type="GO" id="GO:0070694">
    <property type="term" value="F:5-hydroxymethyl-dUMP N-hydrolase activity"/>
    <property type="evidence" value="ECO:0007669"/>
    <property type="project" value="TreeGrafter"/>
</dbReference>
<reference evidence="1 2" key="1">
    <citation type="journal article" date="2016" name="Nat. Commun.">
        <title>Thousands of microbial genomes shed light on interconnected biogeochemical processes in an aquifer system.</title>
        <authorList>
            <person name="Anantharaman K."/>
            <person name="Brown C.T."/>
            <person name="Hug L.A."/>
            <person name="Sharon I."/>
            <person name="Castelle C.J."/>
            <person name="Probst A.J."/>
            <person name="Thomas B.C."/>
            <person name="Singh A."/>
            <person name="Wilkins M.J."/>
            <person name="Karaoz U."/>
            <person name="Brodie E.L."/>
            <person name="Williams K.H."/>
            <person name="Hubbard S.S."/>
            <person name="Banfield J.F."/>
        </authorList>
    </citation>
    <scope>NUCLEOTIDE SEQUENCE [LARGE SCALE GENOMIC DNA]</scope>
</reference>
<dbReference type="AlphaFoldDB" id="A0A1G2B7K5"/>
<dbReference type="EMBL" id="MHKE01000005">
    <property type="protein sequence ID" value="OGY84686.1"/>
    <property type="molecule type" value="Genomic_DNA"/>
</dbReference>
<dbReference type="InterPro" id="IPR051239">
    <property type="entry name" value="2'-dNMP_N-hydrolase"/>
</dbReference>
<dbReference type="PANTHER" id="PTHR15364:SF0">
    <property type="entry name" value="2'-DEOXYNUCLEOSIDE 5'-PHOSPHATE N-HYDROLASE 1"/>
    <property type="match status" value="1"/>
</dbReference>
<sequence length="139" mass="15432">MNIFLSVSVNAGRQYLPTYKHIAQYLTSGGHRILDEQVVLDDMSTVEAGKSDQWIHDKARRDIEACDIVIAEATNPSTGVGVEIGYSVMRGKPTYALYLKEKEDRVSTMVKGNDAIKIFSYSNEKELDSCLGTILAQIN</sequence>
<dbReference type="Gene3D" id="3.40.50.450">
    <property type="match status" value="1"/>
</dbReference>
<dbReference type="GO" id="GO:0009159">
    <property type="term" value="P:deoxyribonucleoside monophosphate catabolic process"/>
    <property type="evidence" value="ECO:0007669"/>
    <property type="project" value="TreeGrafter"/>
</dbReference>
<gene>
    <name evidence="1" type="ORF">A2898_01110</name>
</gene>
<evidence type="ECO:0000313" key="2">
    <source>
        <dbReference type="Proteomes" id="UP000179164"/>
    </source>
</evidence>
<accession>A0A1G2B7K5</accession>
<protein>
    <recommendedName>
        <fullName evidence="3">2'-deoxynucleoside 5'-phosphate N-hydrolase 1</fullName>
    </recommendedName>
</protein>
<dbReference type="Proteomes" id="UP000179164">
    <property type="component" value="Unassembled WGS sequence"/>
</dbReference>
<dbReference type="Pfam" id="PF05014">
    <property type="entry name" value="Nuc_deoxyrib_tr"/>
    <property type="match status" value="1"/>
</dbReference>
<comment type="caution">
    <text evidence="1">The sequence shown here is derived from an EMBL/GenBank/DDBJ whole genome shotgun (WGS) entry which is preliminary data.</text>
</comment>
<dbReference type="STRING" id="1798543.A2898_01110"/>
<dbReference type="SUPFAM" id="SSF52309">
    <property type="entry name" value="N-(deoxy)ribosyltransferase-like"/>
    <property type="match status" value="1"/>
</dbReference>